<name>A0A4Y7MKV3_9CRUS</name>
<dbReference type="OrthoDB" id="10055976at2759"/>
<dbReference type="PANTHER" id="PTHR12757:SF1">
    <property type="entry name" value="PROTEIN SALIVARY GLANDS MARRED"/>
    <property type="match status" value="1"/>
</dbReference>
<dbReference type="InterPro" id="IPR008477">
    <property type="entry name" value="TNFAIP8-like"/>
</dbReference>
<reference evidence="1" key="1">
    <citation type="submission" date="2018-08" db="EMBL/GenBank/DDBJ databases">
        <authorList>
            <person name="Cornetti L."/>
        </authorList>
    </citation>
    <scope>NUCLEOTIDE SEQUENCE</scope>
    <source>
        <strain evidence="1">CH-H-1</strain>
        <strain evidence="2">FI-XINB3</strain>
    </source>
</reference>
<dbReference type="Gene3D" id="1.20.1440.160">
    <property type="entry name" value="Tumor necrosis factor alpha-induced protein 8-like"/>
    <property type="match status" value="1"/>
</dbReference>
<evidence type="ECO:0000313" key="1">
    <source>
        <dbReference type="EMBL" id="SVE80459.1"/>
    </source>
</evidence>
<gene>
    <name evidence="1" type="primary">EOG090X0GLS</name>
</gene>
<sequence>MPGLNGSIRTSASEHNLWTTAIPSGDLRFKAIDRFPLPCRSNGGALAYREVEGTHKFFKTNGWYHKVYGSSLVLLKREPVNMSDNFRARDIALKAQKKILSRMSSKGVAKVFVDDRMGSLLDNVYRLCKTYTQNKKEAEKIVKNIIKIVTKIGLLARNEQFSQDELVIASDFQNKFHKAAKTVISFFEVDFSYDQKFLTQLLTECKNLLKQIVQSHLTDKSLGRIDLVFSFFSNPAFLDNVFKKNSEYNEIMTKIIVDMHSALEQGEL</sequence>
<dbReference type="InterPro" id="IPR038355">
    <property type="entry name" value="TNFAIP8_sf"/>
</dbReference>
<dbReference type="Pfam" id="PF05527">
    <property type="entry name" value="TNFAIP8"/>
    <property type="match status" value="1"/>
</dbReference>
<dbReference type="PANTHER" id="PTHR12757">
    <property type="entry name" value="TUMOR NECROSIS FACTOR INDUCED PROTEIN"/>
    <property type="match status" value="1"/>
</dbReference>
<organism evidence="1">
    <name type="scientific">Daphnia magna</name>
    <dbReference type="NCBI Taxonomy" id="35525"/>
    <lineage>
        <taxon>Eukaryota</taxon>
        <taxon>Metazoa</taxon>
        <taxon>Ecdysozoa</taxon>
        <taxon>Arthropoda</taxon>
        <taxon>Crustacea</taxon>
        <taxon>Branchiopoda</taxon>
        <taxon>Diplostraca</taxon>
        <taxon>Cladocera</taxon>
        <taxon>Anomopoda</taxon>
        <taxon>Daphniidae</taxon>
        <taxon>Daphnia</taxon>
    </lineage>
</organism>
<dbReference type="EMBL" id="LR013768">
    <property type="protein sequence ID" value="SVE83387.1"/>
    <property type="molecule type" value="mRNA"/>
</dbReference>
<dbReference type="EMBL" id="LR010840">
    <property type="protein sequence ID" value="SVE80459.1"/>
    <property type="molecule type" value="mRNA"/>
</dbReference>
<dbReference type="GO" id="GO:0042981">
    <property type="term" value="P:regulation of apoptotic process"/>
    <property type="evidence" value="ECO:0007669"/>
    <property type="project" value="InterPro"/>
</dbReference>
<proteinExistence type="evidence at transcript level"/>
<protein>
    <submittedName>
        <fullName evidence="1">EOG090X0GLS</fullName>
    </submittedName>
</protein>
<evidence type="ECO:0000313" key="2">
    <source>
        <dbReference type="EMBL" id="SVE83387.1"/>
    </source>
</evidence>
<accession>A0A4Y7MKV3</accession>
<dbReference type="AlphaFoldDB" id="A0A4Y7MKV3"/>
<dbReference type="GO" id="GO:0005737">
    <property type="term" value="C:cytoplasm"/>
    <property type="evidence" value="ECO:0007669"/>
    <property type="project" value="TreeGrafter"/>
</dbReference>
<dbReference type="FunFam" id="1.20.1440.160:FF:000001">
    <property type="entry name" value="Tumor necrosis factor alpha-induced protein 8-like 1"/>
    <property type="match status" value="1"/>
</dbReference>